<feature type="domain" description="DUF4214" evidence="7">
    <location>
        <begin position="816"/>
        <end position="864"/>
    </location>
</feature>
<keyword evidence="5" id="KW-0812">Transmembrane</keyword>
<feature type="domain" description="SpaA-like prealbumin fold" evidence="8">
    <location>
        <begin position="1447"/>
        <end position="1533"/>
    </location>
</feature>
<keyword evidence="2" id="KW-0964">Secreted</keyword>
<feature type="domain" description="SpaA-like prealbumin fold" evidence="8">
    <location>
        <begin position="1074"/>
        <end position="1150"/>
    </location>
</feature>
<dbReference type="InterPro" id="IPR025282">
    <property type="entry name" value="DUF4214"/>
</dbReference>
<feature type="domain" description="SpaA-like prealbumin fold" evidence="8">
    <location>
        <begin position="1187"/>
        <end position="1258"/>
    </location>
</feature>
<comment type="similarity">
    <text evidence="1">Belongs to the serine-aspartate repeat-containing protein (SDr) family.</text>
</comment>
<name>A0AAE3JEJ8_9FIRM</name>
<dbReference type="PANTHER" id="PTHR36108:SF13">
    <property type="entry name" value="COLOSSIN-B-RELATED"/>
    <property type="match status" value="1"/>
</dbReference>
<evidence type="ECO:0000256" key="4">
    <source>
        <dbReference type="SAM" id="MobiDB-lite"/>
    </source>
</evidence>
<dbReference type="RefSeq" id="WP_308452668.1">
    <property type="nucleotide sequence ID" value="NZ_JAJEQR010000005.1"/>
</dbReference>
<feature type="transmembrane region" description="Helical" evidence="5">
    <location>
        <begin position="1782"/>
        <end position="1802"/>
    </location>
</feature>
<evidence type="ECO:0000313" key="9">
    <source>
        <dbReference type="EMBL" id="MCC2229882.1"/>
    </source>
</evidence>
<feature type="signal peptide" evidence="6">
    <location>
        <begin position="1"/>
        <end position="27"/>
    </location>
</feature>
<feature type="domain" description="SpaA-like prealbumin fold" evidence="8">
    <location>
        <begin position="967"/>
        <end position="1039"/>
    </location>
</feature>
<feature type="domain" description="SpaA-like prealbumin fold" evidence="8">
    <location>
        <begin position="1539"/>
        <end position="1625"/>
    </location>
</feature>
<keyword evidence="10" id="KW-1185">Reference proteome</keyword>
<feature type="compositionally biased region" description="Polar residues" evidence="4">
    <location>
        <begin position="110"/>
        <end position="128"/>
    </location>
</feature>
<feature type="chain" id="PRO_5041998726" evidence="6">
    <location>
        <begin position="28"/>
        <end position="1813"/>
    </location>
</feature>
<organism evidence="9 10">
    <name type="scientific">Hominifimenecus microfluidus</name>
    <dbReference type="NCBI Taxonomy" id="2885348"/>
    <lineage>
        <taxon>Bacteria</taxon>
        <taxon>Bacillati</taxon>
        <taxon>Bacillota</taxon>
        <taxon>Clostridia</taxon>
        <taxon>Lachnospirales</taxon>
        <taxon>Lachnospiraceae</taxon>
        <taxon>Hominifimenecus</taxon>
    </lineage>
</organism>
<dbReference type="InterPro" id="IPR013783">
    <property type="entry name" value="Ig-like_fold"/>
</dbReference>
<feature type="domain" description="SpaA-like prealbumin fold" evidence="8">
    <location>
        <begin position="730"/>
        <end position="809"/>
    </location>
</feature>
<dbReference type="NCBIfam" id="TIGR01167">
    <property type="entry name" value="LPXTG_anchor"/>
    <property type="match status" value="1"/>
</dbReference>
<dbReference type="Gene3D" id="1.10.3130.20">
    <property type="entry name" value="Phycobilisome linker domain"/>
    <property type="match status" value="1"/>
</dbReference>
<proteinExistence type="inferred from homology"/>
<gene>
    <name evidence="9" type="ORF">LKD81_02535</name>
</gene>
<dbReference type="EMBL" id="JAJEQR010000005">
    <property type="protein sequence ID" value="MCC2229882.1"/>
    <property type="molecule type" value="Genomic_DNA"/>
</dbReference>
<keyword evidence="3 6" id="KW-0732">Signal</keyword>
<comment type="caution">
    <text evidence="9">The sequence shown here is derived from an EMBL/GenBank/DDBJ whole genome shotgun (WGS) entry which is preliminary data.</text>
</comment>
<evidence type="ECO:0000313" key="10">
    <source>
        <dbReference type="Proteomes" id="UP001198182"/>
    </source>
</evidence>
<accession>A0AAE3JEJ8</accession>
<evidence type="ECO:0000259" key="7">
    <source>
        <dbReference type="Pfam" id="PF13946"/>
    </source>
</evidence>
<dbReference type="InterPro" id="IPR038255">
    <property type="entry name" value="PBS_linker_sf"/>
</dbReference>
<keyword evidence="5" id="KW-0472">Membrane</keyword>
<evidence type="ECO:0000256" key="2">
    <source>
        <dbReference type="ARBA" id="ARBA00022525"/>
    </source>
</evidence>
<evidence type="ECO:0000256" key="5">
    <source>
        <dbReference type="SAM" id="Phobius"/>
    </source>
</evidence>
<keyword evidence="5" id="KW-1133">Transmembrane helix</keyword>
<reference evidence="9" key="1">
    <citation type="submission" date="2021-10" db="EMBL/GenBank/DDBJ databases">
        <title>Anaerobic single-cell dispensing facilitates the cultivation of human gut bacteria.</title>
        <authorList>
            <person name="Afrizal A."/>
        </authorList>
    </citation>
    <scope>NUCLEOTIDE SEQUENCE</scope>
    <source>
        <strain evidence="9">CLA-AA-H215</strain>
    </source>
</reference>
<dbReference type="InterPro" id="IPR041033">
    <property type="entry name" value="SpaA_PFL_dom_1"/>
</dbReference>
<sequence length="1813" mass="196570">MKKKLVKKALVLCLAFSMLAGTLSVPAASVNDPSGFEVNSAAVKSENADIGESTEFVNDVQMRDQEEAAAGEIGSDARVCTVHRTESFLREATGLLQVPETEGSAEAQEAGTTQESATSDSAEGTDSTAVAEEDSDVVNVKNEAAAESNALEGENVAAAGQKPIETEVMPKETVSLAGNNVLTDGKVPAGSDVLAGSDALADSETPVGSEVPADSEILTESLEDTAAAPLVAEETTISADIASPVSIMAAPEEATVLGVTQTVHYMTVQYLLVEEGTVPADADAQTVWADYSDSVMGGFSESVEIYDADPESEYLSAIVSTSRLNNTSGSGVATFTDENTTNPTVYDFCTYDAEYGVAYIPRSFYFDENGEECMRSLCCEIVVPVNVSENPSADIEVFMDSTTDEVDLVGDHIVSAPIFDLSVTFPLTTPETAPDFDMSRATIYVNNSYVPYMPDQYYFNVETGELTLDLCSQSVYNIYVVYGKVNQMYEVMPLAAGSVADVAKLSNDILRMDLGDSSISAGDSFSYTNTMYYAAGSTSNATVSATFEALFGSGKSGWSAISPYCYAASTDQLNSYLAQWVQKSGSHGSDSTSGIIGVLGNAIEVGAERYHNFAYSLPVQGTVFSNGSHSFKFDIQKYNYLYGKCIENATGIDQISVDWGAVGSYEYALATNTISIRVLAVDNTNKTVTLAFSAKGFRNASQASVGIYKVEFGKNPPPPSSWTMNATVVFRIRKTDASNGAYISNAVFGLYKGNSTSSGNLLHNFTYQNNGVYLSNGVVYSGTPQYTVYESTVPSGYNTTSRLKQTVQLESPFNLYIETLYQVFLKRKSDAAGKRDWYNAIVNDKKSWYDIVHGFTSSAEFTKRNVSDEEFVKECYLAILLRNADSSGLSSYTNMVKTSGRNAVVKALVGTGEAQSALTNGKVGNSPGYQYMIDSAATNTPYYGNISVTKGRSSGYDSYASDFGSKLSLKGAEYSIYSSESDAKNNKNAITKMVTNADGKATSRSLKVGTYYIKETKVPTGYALDSTIYTRSVQLAGTTVISPSMEVSDTPQVGRIKVTKITDAAYQDYVKDHGSDYSLSGAVFRVYTDKAATAPLKTDGGTIVSITTGSDGTGISRLIPPGTYYVKEYQAPKGHSLNETIMEVVVTAGTSTATPIGVTIANKPTISYLNLKKSSSNPTLTNNNSCYSLAGAVYQVYKDVACKVPVEGAVLTTNEEGISNTVDLIPSYYWVKEITAPDGFKLDSSPIKVDVTVGKTTTAPVQLTVTDEPLSDPGAIELTKIEDEEAKAYRESLGLDIIPLAGAQFEVKYYAGYYDTVAELPSTPTRRWVIETKAEVVNGETKYRAGFEDQYIVKGSKSDAFYRNSKGESVIPLGTITIKEVKAADGYTMANGFLDVAGTHYSDIYIQKIEDENSGIFIGAANPNAANVSNAPFFGDIVVTKVADTSDANNGKKLTGAEFTLYEWNGTEYTEKAKLKDQGDGTYTSDRVFYTTQNEGKFRVVETKAPDGYMAVADPWDFVLTKDTQSYTYTFKNPYGFHYKFVKVDPDHGNKKVAGCSFELRDKNGNVLDSWVTDGKTDHEYIGPMVLGETYTLVETGTPRWYRPMINQTFVAQNSKDAITVTSQNYPYRGRLFIQKMSAQGNPEGTTYQLYSTKVIYRAQTYKYDGKTFYKLEERRAGAGGILSFQDLELWNANQKQYEFLLIETSAPEGTNLLKDPIYIGTLPRTEKSYDDSVLKKFTGAMADPTLVNYEQRDGEYLIYDVCYEINNDTLFELPLTGSSSGMRSLALIPVGIGLGTGLVMFRRKKKTPVKSE</sequence>
<evidence type="ECO:0000259" key="8">
    <source>
        <dbReference type="Pfam" id="PF17802"/>
    </source>
</evidence>
<evidence type="ECO:0000256" key="1">
    <source>
        <dbReference type="ARBA" id="ARBA00007257"/>
    </source>
</evidence>
<dbReference type="Proteomes" id="UP001198182">
    <property type="component" value="Unassembled WGS sequence"/>
</dbReference>
<dbReference type="Pfam" id="PF17802">
    <property type="entry name" value="SpaA"/>
    <property type="match status" value="6"/>
</dbReference>
<dbReference type="Gene3D" id="2.60.40.10">
    <property type="entry name" value="Immunoglobulins"/>
    <property type="match status" value="6"/>
</dbReference>
<dbReference type="PANTHER" id="PTHR36108">
    <property type="entry name" value="COLOSSIN-B-RELATED"/>
    <property type="match status" value="1"/>
</dbReference>
<dbReference type="Pfam" id="PF13946">
    <property type="entry name" value="DUF4214"/>
    <property type="match status" value="1"/>
</dbReference>
<feature type="region of interest" description="Disordered" evidence="4">
    <location>
        <begin position="93"/>
        <end position="134"/>
    </location>
</feature>
<protein>
    <submittedName>
        <fullName evidence="9">DUF4214 domain-containing protein</fullName>
    </submittedName>
</protein>
<evidence type="ECO:0000256" key="6">
    <source>
        <dbReference type="SAM" id="SignalP"/>
    </source>
</evidence>
<evidence type="ECO:0000256" key="3">
    <source>
        <dbReference type="ARBA" id="ARBA00022729"/>
    </source>
</evidence>